<feature type="transmembrane region" description="Helical" evidence="1">
    <location>
        <begin position="284"/>
        <end position="306"/>
    </location>
</feature>
<dbReference type="PIR" id="T25157">
    <property type="entry name" value="T25157"/>
</dbReference>
<dbReference type="Proteomes" id="UP000001940">
    <property type="component" value="Chromosome V"/>
</dbReference>
<dbReference type="PANTHER" id="PTHR46000">
    <property type="entry name" value="SEVEN TM RECEPTOR-RELATED"/>
    <property type="match status" value="1"/>
</dbReference>
<feature type="transmembrane region" description="Helical" evidence="1">
    <location>
        <begin position="127"/>
        <end position="149"/>
    </location>
</feature>
<feature type="transmembrane region" description="Helical" evidence="1">
    <location>
        <begin position="198"/>
        <end position="220"/>
    </location>
</feature>
<dbReference type="SUPFAM" id="SSF81321">
    <property type="entry name" value="Family A G protein-coupled receptor-like"/>
    <property type="match status" value="1"/>
</dbReference>
<dbReference type="InterPro" id="IPR019428">
    <property type="entry name" value="7TM_GPCR_serpentine_rcpt_Str"/>
</dbReference>
<evidence type="ECO:0000313" key="3">
    <source>
        <dbReference type="Proteomes" id="UP000001940"/>
    </source>
</evidence>
<dbReference type="UCSC" id="T23D5.9">
    <property type="organism name" value="c. elegans"/>
</dbReference>
<dbReference type="GeneID" id="188788"/>
<keyword evidence="1" id="KW-0472">Membrane</keyword>
<reference evidence="2 3" key="1">
    <citation type="journal article" date="1998" name="Science">
        <title>Genome sequence of the nematode C. elegans: a platform for investigating biology.</title>
        <authorList>
            <consortium name="The C. elegans sequencing consortium"/>
            <person name="Sulson J.E."/>
            <person name="Waterston R."/>
        </authorList>
    </citation>
    <scope>NUCLEOTIDE SEQUENCE [LARGE SCALE GENOMIC DNA]</scope>
    <source>
        <strain evidence="2 3">Bristol N2</strain>
    </source>
</reference>
<dbReference type="HOGENOM" id="CLU_036335_4_2_1"/>
<dbReference type="AGR" id="WB:WBGene00006108"/>
<dbReference type="EMBL" id="BX284605">
    <property type="protein sequence ID" value="CAB04821.2"/>
    <property type="molecule type" value="Genomic_DNA"/>
</dbReference>
<dbReference type="KEGG" id="cel:CELE_T23D5.9"/>
<proteinExistence type="predicted"/>
<keyword evidence="1" id="KW-1133">Transmembrane helix</keyword>
<feature type="transmembrane region" description="Helical" evidence="1">
    <location>
        <begin position="12"/>
        <end position="31"/>
    </location>
</feature>
<sequence>MHLSHEISYQFSQFGFVSSLICNSVFLYLTAFRIKKITGTYKLMVLVFASVGIVFSAWDLIARPFAHSFNAGFVYFSLNSLIQEYPYFFQFAILLYASFYIVILAIIAVQFAFRYSTLYKPNIAKNFGGYGVIVWMLYCIFCGLIYGAALGHFGHPDDYSDDYMSEPVQKMYNYSITSLPRFPIIPYAADGSVRWNNIYFLIIGVFIINIQYVIILYFGVRMRTILKNELQQQSIVNQKLQKQFFKALVVQTVVPTLFFVLPIAPILIAPLFEPLITIKMNLPSGWVYVIVSMFPPVDTIAFMIIVKEYRTALKDLFNVIFWNKFNAVSDVSTRTSRTT</sequence>
<feature type="transmembrane region" description="Helical" evidence="1">
    <location>
        <begin position="87"/>
        <end position="115"/>
    </location>
</feature>
<evidence type="ECO:0000313" key="2">
    <source>
        <dbReference type="EMBL" id="CAB04821.2"/>
    </source>
</evidence>
<accession>O45807</accession>
<keyword evidence="1" id="KW-0812">Transmembrane</keyword>
<evidence type="ECO:0000313" key="4">
    <source>
        <dbReference type="WormBase" id="T23D5.9"/>
    </source>
</evidence>
<feature type="transmembrane region" description="Helical" evidence="1">
    <location>
        <begin position="43"/>
        <end position="61"/>
    </location>
</feature>
<name>O45807_CAEEL</name>
<keyword evidence="3" id="KW-1185">Reference proteome</keyword>
<keyword evidence="2" id="KW-0675">Receptor</keyword>
<dbReference type="RefSeq" id="NP_001309462.1">
    <property type="nucleotide sequence ID" value="NM_001322596.1"/>
</dbReference>
<dbReference type="CTD" id="188788"/>
<dbReference type="PANTHER" id="PTHR46000:SF6">
    <property type="entry name" value="SEVEN TM RECEPTOR"/>
    <property type="match status" value="1"/>
</dbReference>
<gene>
    <name evidence="2 4" type="primary">str-43</name>
    <name evidence="2" type="ORF">CELE_T23D5.9</name>
    <name evidence="4" type="ORF">T23D5.9</name>
</gene>
<dbReference type="AlphaFoldDB" id="O45807"/>
<organism evidence="2 3">
    <name type="scientific">Caenorhabditis elegans</name>
    <dbReference type="NCBI Taxonomy" id="6239"/>
    <lineage>
        <taxon>Eukaryota</taxon>
        <taxon>Metazoa</taxon>
        <taxon>Ecdysozoa</taxon>
        <taxon>Nematoda</taxon>
        <taxon>Chromadorea</taxon>
        <taxon>Rhabditida</taxon>
        <taxon>Rhabditina</taxon>
        <taxon>Rhabditomorpha</taxon>
        <taxon>Rhabditoidea</taxon>
        <taxon>Rhabditidae</taxon>
        <taxon>Peloderinae</taxon>
        <taxon>Caenorhabditis</taxon>
    </lineage>
</organism>
<dbReference type="PaxDb" id="6239-T23D5.9"/>
<dbReference type="FunCoup" id="O45807">
    <property type="interactions" value="16"/>
</dbReference>
<dbReference type="OrthoDB" id="5833288at2759"/>
<dbReference type="eggNOG" id="ENOG502TGE9">
    <property type="taxonomic scope" value="Eukaryota"/>
</dbReference>
<evidence type="ECO:0000256" key="1">
    <source>
        <dbReference type="SAM" id="Phobius"/>
    </source>
</evidence>
<dbReference type="SMR" id="O45807"/>
<protein>
    <submittedName>
        <fullName evidence="2">Seven TM Receptor</fullName>
    </submittedName>
</protein>
<feature type="transmembrane region" description="Helical" evidence="1">
    <location>
        <begin position="248"/>
        <end position="272"/>
    </location>
</feature>
<dbReference type="Pfam" id="PF10326">
    <property type="entry name" value="7TM_GPCR_Str"/>
    <property type="match status" value="1"/>
</dbReference>
<dbReference type="WormBase" id="T23D5.9">
    <property type="protein sequence ID" value="CE51261"/>
    <property type="gene ID" value="WBGene00006108"/>
    <property type="gene designation" value="str-43"/>
</dbReference>
<dbReference type="InParanoid" id="O45807"/>